<gene>
    <name evidence="5" type="ORF">FR698_03160</name>
</gene>
<dbReference type="SUPFAM" id="SSF101852">
    <property type="entry name" value="Bacterial fluorinating enzyme, C-terminal domain"/>
    <property type="match status" value="1"/>
</dbReference>
<dbReference type="RefSeq" id="WP_147798727.1">
    <property type="nucleotide sequence ID" value="NZ_VPFL01000003.1"/>
</dbReference>
<dbReference type="InterPro" id="IPR046469">
    <property type="entry name" value="SAM_HAT_N"/>
</dbReference>
<dbReference type="Proteomes" id="UP000321201">
    <property type="component" value="Unassembled WGS sequence"/>
</dbReference>
<feature type="domain" description="S-adenosyl-l-methionine hydroxide adenosyltransferase N-terminal" evidence="3">
    <location>
        <begin position="3"/>
        <end position="142"/>
    </location>
</feature>
<comment type="similarity">
    <text evidence="2">Belongs to the SAM hydrolase / SAM-dependent halogenase family.</text>
</comment>
<sequence length="242" mass="25632">MTIVLFTDFGSSDVYVGQVHAMLAREAPQARVIDLLHDAPAFDIEASAHLLAALAPEFEAGAVFVAVVDPGVGGARSAVAVRADGRWFVGPDNGLLSVIAGRARDTAFFRIDWQPPRLTASFHGRDLFAPVAARIARGDDPATFLRQVPGLEVKLPAGDLARIIYIDHYGNAMTGLRAEGASPDLRLQVAGCDLAHARVFCEVAVGTPFWYENCLGLVEVAVNQGSAAAALGLCVGTPVTWR</sequence>
<protein>
    <submittedName>
        <fullName evidence="5">SAM-dependent chlorinase/fluorinase</fullName>
    </submittedName>
</protein>
<dbReference type="Pfam" id="PF01887">
    <property type="entry name" value="SAM_HAT_N"/>
    <property type="match status" value="1"/>
</dbReference>
<evidence type="ECO:0000256" key="2">
    <source>
        <dbReference type="ARBA" id="ARBA00024035"/>
    </source>
</evidence>
<keyword evidence="6" id="KW-1185">Reference proteome</keyword>
<feature type="domain" description="S-adenosyl-l-methionine hydroxide adenosyltransferase C-terminal" evidence="4">
    <location>
        <begin position="162"/>
        <end position="240"/>
    </location>
</feature>
<dbReference type="Gene3D" id="3.40.50.10790">
    <property type="entry name" value="S-adenosyl-l-methionine hydroxide adenosyltransferase, N-terminal"/>
    <property type="match status" value="1"/>
</dbReference>
<dbReference type="AlphaFoldDB" id="A0A5C7F0R9"/>
<proteinExistence type="inferred from homology"/>
<dbReference type="InterPro" id="IPR023228">
    <property type="entry name" value="SAM_OH_AdoTrfase_N_sf"/>
</dbReference>
<dbReference type="EMBL" id="VPFL01000003">
    <property type="protein sequence ID" value="TXF13084.1"/>
    <property type="molecule type" value="Genomic_DNA"/>
</dbReference>
<dbReference type="Gene3D" id="2.40.30.90">
    <property type="entry name" value="Bacterial fluorinating enzyme like"/>
    <property type="match status" value="1"/>
</dbReference>
<dbReference type="OrthoDB" id="9792195at2"/>
<dbReference type="InterPro" id="IPR046470">
    <property type="entry name" value="SAM_HAT_C"/>
</dbReference>
<evidence type="ECO:0000259" key="3">
    <source>
        <dbReference type="Pfam" id="PF01887"/>
    </source>
</evidence>
<evidence type="ECO:0000259" key="4">
    <source>
        <dbReference type="Pfam" id="PF20257"/>
    </source>
</evidence>
<keyword evidence="1" id="KW-0949">S-adenosyl-L-methionine</keyword>
<dbReference type="InterPro" id="IPR023227">
    <property type="entry name" value="SAM_OH_AdoTrfase_C_sf"/>
</dbReference>
<dbReference type="PIRSF" id="PIRSF006779">
    <property type="entry name" value="UCP006779"/>
    <property type="match status" value="1"/>
</dbReference>
<dbReference type="InParanoid" id="A0A5C7F0R9"/>
<dbReference type="InterPro" id="IPR002747">
    <property type="entry name" value="SAM_OH_AdoTrfase"/>
</dbReference>
<evidence type="ECO:0000313" key="5">
    <source>
        <dbReference type="EMBL" id="TXF13084.1"/>
    </source>
</evidence>
<dbReference type="PANTHER" id="PTHR35092:SF1">
    <property type="entry name" value="CHLORINASE MJ1651"/>
    <property type="match status" value="1"/>
</dbReference>
<dbReference type="SUPFAM" id="SSF102522">
    <property type="entry name" value="Bacterial fluorinating enzyme, N-terminal domain"/>
    <property type="match status" value="1"/>
</dbReference>
<accession>A0A5C7F0R9</accession>
<name>A0A5C7F0R9_9PROT</name>
<evidence type="ECO:0000313" key="6">
    <source>
        <dbReference type="Proteomes" id="UP000321201"/>
    </source>
</evidence>
<evidence type="ECO:0000256" key="1">
    <source>
        <dbReference type="ARBA" id="ARBA00022691"/>
    </source>
</evidence>
<dbReference type="PANTHER" id="PTHR35092">
    <property type="entry name" value="CHLORINASE MJ1651"/>
    <property type="match status" value="1"/>
</dbReference>
<reference evidence="5 6" key="1">
    <citation type="submission" date="2019-08" db="EMBL/GenBank/DDBJ databases">
        <title>Pelomicrobium methylotrophicum gen. nov., sp. nov. a moderately thermophilic, facultatively anaerobic, lithoautotrophic and methylotrophic bacterium isolated from a terrestrial mud volcano.</title>
        <authorList>
            <person name="Slobodkina G.B."/>
            <person name="Merkel A.Y."/>
            <person name="Slobodkin A.I."/>
        </authorList>
    </citation>
    <scope>NUCLEOTIDE SEQUENCE [LARGE SCALE GENOMIC DNA]</scope>
    <source>
        <strain evidence="5 6">SM250</strain>
    </source>
</reference>
<organism evidence="5 6">
    <name type="scientific">Pelomicrobium methylotrophicum</name>
    <dbReference type="NCBI Taxonomy" id="2602750"/>
    <lineage>
        <taxon>Bacteria</taxon>
        <taxon>Pseudomonadati</taxon>
        <taxon>Pseudomonadota</taxon>
        <taxon>Hydrogenophilia</taxon>
        <taxon>Hydrogenophilia incertae sedis</taxon>
        <taxon>Pelomicrobium</taxon>
    </lineage>
</organism>
<dbReference type="Pfam" id="PF20257">
    <property type="entry name" value="SAM_HAT_C"/>
    <property type="match status" value="1"/>
</dbReference>
<comment type="caution">
    <text evidence="5">The sequence shown here is derived from an EMBL/GenBank/DDBJ whole genome shotgun (WGS) entry which is preliminary data.</text>
</comment>